<accession>A0AA36Y668</accession>
<evidence type="ECO:0000313" key="6">
    <source>
        <dbReference type="EMBL" id="EHO17668.1"/>
    </source>
</evidence>
<dbReference type="CDD" id="cd08963">
    <property type="entry name" value="L-asparaginase_I"/>
    <property type="match status" value="1"/>
</dbReference>
<dbReference type="InterPro" id="IPR041725">
    <property type="entry name" value="L-asparaginase_I"/>
</dbReference>
<feature type="domain" description="Asparaginase/glutaminase C-terminal" evidence="5">
    <location>
        <begin position="204"/>
        <end position="320"/>
    </location>
</feature>
<feature type="binding site" evidence="3">
    <location>
        <begin position="86"/>
        <end position="87"/>
    </location>
    <ligand>
        <name>substrate</name>
    </ligand>
</feature>
<dbReference type="EMBL" id="AGEL01000004">
    <property type="protein sequence ID" value="EHO17668.1"/>
    <property type="molecule type" value="Genomic_DNA"/>
</dbReference>
<dbReference type="GeneID" id="86940299"/>
<dbReference type="InterPro" id="IPR036152">
    <property type="entry name" value="Asp/glu_Ase-like_sf"/>
</dbReference>
<dbReference type="InterPro" id="IPR027474">
    <property type="entry name" value="L-asparaginase_N"/>
</dbReference>
<evidence type="ECO:0000259" key="4">
    <source>
        <dbReference type="Pfam" id="PF00710"/>
    </source>
</evidence>
<dbReference type="Proteomes" id="UP000018466">
    <property type="component" value="Unassembled WGS sequence"/>
</dbReference>
<name>A0AA36Y668_9FIRM</name>
<keyword evidence="1" id="KW-0378">Hydrolase</keyword>
<evidence type="ECO:0000256" key="1">
    <source>
        <dbReference type="ARBA" id="ARBA00022801"/>
    </source>
</evidence>
<sequence>MGKKLLLINTGGTFSSVPSEKGLAPGINLEEIMKTIGPIGDGHTFELKDYASLDSANITPEDWVAIANLVAAAREDCDGVVIIHGTDSMSYTSSMLSFMLQNIEMPVILTGSQLPLRAPLTDAIDNLRCAITAGLSGMLRGVYTVFHQKLILGCRTSKVRTISFNAFESVNYPLIGEFNAFGMQVLKEPLRRAAFQLSPEYSENIAVLKIFPGMHADIFRYLYDKGCEGVFVEAFGLGGVPFLHNNILEEIDRASSKGMSILVGSQCRYEGSNLDVYETGLRVQESGGIPVFDMTQEATVTKLMWALGRSKEREDVRKSFFTNYVDEVTLPRLR</sequence>
<proteinExistence type="predicted"/>
<evidence type="ECO:0000256" key="2">
    <source>
        <dbReference type="PIRSR" id="PIRSR001220-1"/>
    </source>
</evidence>
<gene>
    <name evidence="6" type="ORF">HMPREF9623_00522</name>
</gene>
<dbReference type="NCBIfam" id="TIGR00519">
    <property type="entry name" value="asnASE_I"/>
    <property type="match status" value="1"/>
</dbReference>
<protein>
    <submittedName>
        <fullName evidence="6">L-asparaginase, type I</fullName>
    </submittedName>
</protein>
<evidence type="ECO:0000256" key="3">
    <source>
        <dbReference type="PIRSR" id="PIRSR001220-2"/>
    </source>
</evidence>
<dbReference type="Gene3D" id="3.40.50.40">
    <property type="match status" value="1"/>
</dbReference>
<dbReference type="InterPro" id="IPR040919">
    <property type="entry name" value="Asparaginase_C"/>
</dbReference>
<dbReference type="PROSITE" id="PS51732">
    <property type="entry name" value="ASN_GLN_ASE_3"/>
    <property type="match status" value="1"/>
</dbReference>
<dbReference type="InterPro" id="IPR006034">
    <property type="entry name" value="Asparaginase/glutaminase-like"/>
</dbReference>
<dbReference type="Gene3D" id="3.40.50.1170">
    <property type="entry name" value="L-asparaginase, N-terminal domain"/>
    <property type="match status" value="1"/>
</dbReference>
<dbReference type="RefSeq" id="WP_009532355.1">
    <property type="nucleotide sequence ID" value="NZ_CAJPPX010000011.1"/>
</dbReference>
<evidence type="ECO:0000313" key="7">
    <source>
        <dbReference type="Proteomes" id="UP000018466"/>
    </source>
</evidence>
<organism evidence="6 7">
    <name type="scientific">Stomatobaculum longum</name>
    <dbReference type="NCBI Taxonomy" id="796942"/>
    <lineage>
        <taxon>Bacteria</taxon>
        <taxon>Bacillati</taxon>
        <taxon>Bacillota</taxon>
        <taxon>Clostridia</taxon>
        <taxon>Lachnospirales</taxon>
        <taxon>Lachnospiraceae</taxon>
        <taxon>Stomatobaculum</taxon>
    </lineage>
</organism>
<dbReference type="InterPro" id="IPR027473">
    <property type="entry name" value="L-asparaginase_C"/>
</dbReference>
<dbReference type="SUPFAM" id="SSF53774">
    <property type="entry name" value="Glutaminase/Asparaginase"/>
    <property type="match status" value="1"/>
</dbReference>
<feature type="active site" description="O-isoaspartyl threonine intermediate" evidence="2">
    <location>
        <position position="13"/>
    </location>
</feature>
<dbReference type="GO" id="GO:0004067">
    <property type="term" value="F:asparaginase activity"/>
    <property type="evidence" value="ECO:0007669"/>
    <property type="project" value="UniProtKB-UniRule"/>
</dbReference>
<reference evidence="6 7" key="1">
    <citation type="submission" date="2011-10" db="EMBL/GenBank/DDBJ databases">
        <title>The Genome Sequence of Lachnospiraceae bacterium ACC2.</title>
        <authorList>
            <consortium name="The Broad Institute Genome Sequencing Platform"/>
            <person name="Earl A."/>
            <person name="Ward D."/>
            <person name="Feldgarden M."/>
            <person name="Gevers D."/>
            <person name="Sizova M."/>
            <person name="Hazen A."/>
            <person name="Epstein S."/>
            <person name="Young S.K."/>
            <person name="Zeng Q."/>
            <person name="Gargeya S."/>
            <person name="Fitzgerald M."/>
            <person name="Haas B."/>
            <person name="Abouelleil A."/>
            <person name="Alvarado L."/>
            <person name="Arachchi H.M."/>
            <person name="Berlin A."/>
            <person name="Brown A."/>
            <person name="Chapman S.B."/>
            <person name="Chen Z."/>
            <person name="Dunbar C."/>
            <person name="Freedman E."/>
            <person name="Gearin G."/>
            <person name="Goldberg J."/>
            <person name="Griggs A."/>
            <person name="Gujja S."/>
            <person name="Heiman D."/>
            <person name="Howarth C."/>
            <person name="Larson L."/>
            <person name="Lui A."/>
            <person name="MacDonald P.J.P."/>
            <person name="Montmayeur A."/>
            <person name="Murphy C."/>
            <person name="Neiman D."/>
            <person name="Pearson M."/>
            <person name="Priest M."/>
            <person name="Roberts A."/>
            <person name="Saif S."/>
            <person name="Shea T."/>
            <person name="Shenoy N."/>
            <person name="Sisk P."/>
            <person name="Stolte C."/>
            <person name="Sykes S."/>
            <person name="Wortman J."/>
            <person name="Nusbaum C."/>
            <person name="Birren B."/>
        </authorList>
    </citation>
    <scope>NUCLEOTIDE SEQUENCE [LARGE SCALE GENOMIC DNA]</scope>
    <source>
        <strain evidence="6 7">ACC2</strain>
    </source>
</reference>
<dbReference type="PIRSF" id="PIRSF500176">
    <property type="entry name" value="L_ASNase"/>
    <property type="match status" value="1"/>
</dbReference>
<feature type="binding site" evidence="3">
    <location>
        <position position="55"/>
    </location>
    <ligand>
        <name>substrate</name>
    </ligand>
</feature>
<dbReference type="Pfam" id="PF17763">
    <property type="entry name" value="Asparaginase_C"/>
    <property type="match status" value="1"/>
</dbReference>
<dbReference type="SMART" id="SM00870">
    <property type="entry name" value="Asparaginase"/>
    <property type="match status" value="1"/>
</dbReference>
<feature type="domain" description="L-asparaginase N-terminal" evidence="4">
    <location>
        <begin position="4"/>
        <end position="188"/>
    </location>
</feature>
<dbReference type="InterPro" id="IPR037152">
    <property type="entry name" value="L-asparaginase_N_sf"/>
</dbReference>
<dbReference type="InterPro" id="IPR006033">
    <property type="entry name" value="AsnA_fam"/>
</dbReference>
<dbReference type="AlphaFoldDB" id="A0AA36Y668"/>
<dbReference type="SFLD" id="SFLDS00057">
    <property type="entry name" value="Glutaminase/Asparaginase"/>
    <property type="match status" value="1"/>
</dbReference>
<dbReference type="Pfam" id="PF00710">
    <property type="entry name" value="Asparaginase"/>
    <property type="match status" value="1"/>
</dbReference>
<dbReference type="PRINTS" id="PR00139">
    <property type="entry name" value="ASNGLNASE"/>
</dbReference>
<dbReference type="PIRSF" id="PIRSF001220">
    <property type="entry name" value="L-ASNase_gatD"/>
    <property type="match status" value="1"/>
</dbReference>
<evidence type="ECO:0000259" key="5">
    <source>
        <dbReference type="Pfam" id="PF17763"/>
    </source>
</evidence>
<dbReference type="PANTHER" id="PTHR11707:SF28">
    <property type="entry name" value="60 KDA LYSOPHOSPHOLIPASE"/>
    <property type="match status" value="1"/>
</dbReference>
<keyword evidence="7" id="KW-1185">Reference proteome</keyword>
<comment type="caution">
    <text evidence="6">The sequence shown here is derived from an EMBL/GenBank/DDBJ whole genome shotgun (WGS) entry which is preliminary data.</text>
</comment>
<dbReference type="GO" id="GO:0006520">
    <property type="term" value="P:amino acid metabolic process"/>
    <property type="evidence" value="ECO:0007669"/>
    <property type="project" value="InterPro"/>
</dbReference>
<dbReference type="PANTHER" id="PTHR11707">
    <property type="entry name" value="L-ASPARAGINASE"/>
    <property type="match status" value="1"/>
</dbReference>